<reference evidence="2 3" key="1">
    <citation type="submission" date="2018-11" db="EMBL/GenBank/DDBJ databases">
        <authorList>
            <consortium name="Pathogen Informatics"/>
        </authorList>
    </citation>
    <scope>NUCLEOTIDE SEQUENCE [LARGE SCALE GENOMIC DNA]</scope>
</reference>
<feature type="compositionally biased region" description="Polar residues" evidence="1">
    <location>
        <begin position="223"/>
        <end position="233"/>
    </location>
</feature>
<name>A0A3P7IMG4_STRVU</name>
<dbReference type="OrthoDB" id="5840430at2759"/>
<feature type="compositionally biased region" description="Pro residues" evidence="1">
    <location>
        <begin position="182"/>
        <end position="192"/>
    </location>
</feature>
<proteinExistence type="predicted"/>
<gene>
    <name evidence="2" type="ORF">SVUK_LOCUS1762</name>
</gene>
<dbReference type="AlphaFoldDB" id="A0A3P7IMG4"/>
<feature type="compositionally biased region" description="Low complexity" evidence="1">
    <location>
        <begin position="361"/>
        <end position="378"/>
    </location>
</feature>
<protein>
    <submittedName>
        <fullName evidence="2">Uncharacterized protein</fullName>
    </submittedName>
</protein>
<feature type="compositionally biased region" description="Basic and acidic residues" evidence="1">
    <location>
        <begin position="53"/>
        <end position="65"/>
    </location>
</feature>
<evidence type="ECO:0000256" key="1">
    <source>
        <dbReference type="SAM" id="MobiDB-lite"/>
    </source>
</evidence>
<keyword evidence="3" id="KW-1185">Reference proteome</keyword>
<organism evidence="2 3">
    <name type="scientific">Strongylus vulgaris</name>
    <name type="common">Blood worm</name>
    <dbReference type="NCBI Taxonomy" id="40348"/>
    <lineage>
        <taxon>Eukaryota</taxon>
        <taxon>Metazoa</taxon>
        <taxon>Ecdysozoa</taxon>
        <taxon>Nematoda</taxon>
        <taxon>Chromadorea</taxon>
        <taxon>Rhabditida</taxon>
        <taxon>Rhabditina</taxon>
        <taxon>Rhabditomorpha</taxon>
        <taxon>Strongyloidea</taxon>
        <taxon>Strongylidae</taxon>
        <taxon>Strongylus</taxon>
    </lineage>
</organism>
<feature type="compositionally biased region" description="Low complexity" evidence="1">
    <location>
        <begin position="1"/>
        <end position="10"/>
    </location>
</feature>
<accession>A0A3P7IMG4</accession>
<evidence type="ECO:0000313" key="2">
    <source>
        <dbReference type="EMBL" id="VDM66764.1"/>
    </source>
</evidence>
<feature type="compositionally biased region" description="Acidic residues" evidence="1">
    <location>
        <begin position="17"/>
        <end position="37"/>
    </location>
</feature>
<dbReference type="Proteomes" id="UP000270094">
    <property type="component" value="Unassembled WGS sequence"/>
</dbReference>
<sequence length="378" mass="40672">MLTTSKPSTSSRKREIDEDYVEGDAQNEPDDDDDDDYVEKPKRKSSKEKKKKEKPEKKHKEPKEKKTPKRRSSLSFEDALGGAPKSSKKKHDPKKDKPMFVGGLPMAAIQDGPVVPNAYNYDPMAEIMKLGTGQLQSAYRKSKLVGLLILDDILFISMKGAQASPTSSDLAAKHQYKTTPQRPSPSSIPPPRTGFMPRLHDVSPSASTPSKSPMTSPAPRRMQATSVDGTQRSPAAEFSPAVSRASRASFSEYGRTGPIGQVSPSLSRNGTPLPPAQAHTSPIAPFSSPKPPPLPARTHNSPSEVRDDAQRGLGRPQDIRKARFADNPVTDVSPPPAATTPPLMPSPAQALRSPDLPPVFTPATTATAPTPASTTPVN</sequence>
<evidence type="ECO:0000313" key="3">
    <source>
        <dbReference type="Proteomes" id="UP000270094"/>
    </source>
</evidence>
<feature type="compositionally biased region" description="Basic residues" evidence="1">
    <location>
        <begin position="41"/>
        <end position="52"/>
    </location>
</feature>
<feature type="compositionally biased region" description="Pro residues" evidence="1">
    <location>
        <begin position="333"/>
        <end position="345"/>
    </location>
</feature>
<feature type="region of interest" description="Disordered" evidence="1">
    <location>
        <begin position="164"/>
        <end position="378"/>
    </location>
</feature>
<feature type="compositionally biased region" description="Polar residues" evidence="1">
    <location>
        <begin position="204"/>
        <end position="215"/>
    </location>
</feature>
<feature type="non-terminal residue" evidence="2">
    <location>
        <position position="378"/>
    </location>
</feature>
<dbReference type="EMBL" id="UYYB01003673">
    <property type="protein sequence ID" value="VDM66764.1"/>
    <property type="molecule type" value="Genomic_DNA"/>
</dbReference>
<feature type="region of interest" description="Disordered" evidence="1">
    <location>
        <begin position="1"/>
        <end position="101"/>
    </location>
</feature>